<evidence type="ECO:0000313" key="3">
    <source>
        <dbReference type="Proteomes" id="UP001209878"/>
    </source>
</evidence>
<reference evidence="2" key="1">
    <citation type="journal article" date="2023" name="Mol. Biol. Evol.">
        <title>Third-Generation Sequencing Reveals the Adaptive Role of the Epigenome in Three Deep-Sea Polychaetes.</title>
        <authorList>
            <person name="Perez M."/>
            <person name="Aroh O."/>
            <person name="Sun Y."/>
            <person name="Lan Y."/>
            <person name="Juniper S.K."/>
            <person name="Young C.R."/>
            <person name="Angers B."/>
            <person name="Qian P.Y."/>
        </authorList>
    </citation>
    <scope>NUCLEOTIDE SEQUENCE</scope>
    <source>
        <strain evidence="2">R07B-5</strain>
    </source>
</reference>
<keyword evidence="3" id="KW-1185">Reference proteome</keyword>
<evidence type="ECO:0000256" key="1">
    <source>
        <dbReference type="SAM" id="MobiDB-lite"/>
    </source>
</evidence>
<dbReference type="AlphaFoldDB" id="A0AAD9P260"/>
<comment type="caution">
    <text evidence="2">The sequence shown here is derived from an EMBL/GenBank/DDBJ whole genome shotgun (WGS) entry which is preliminary data.</text>
</comment>
<protein>
    <submittedName>
        <fullName evidence="2">Uncharacterized protein</fullName>
    </submittedName>
</protein>
<gene>
    <name evidence="2" type="ORF">NP493_195g05018</name>
</gene>
<sequence length="101" mass="11133">MVSKELKSHLNRPPSPQGGHSRSRCPASPGYTPGGATVWSELGPLGQVQTRTQVCQAVHCTRRHTPNPSACHCFLSGCCWPTRTHTSPPMFAQWRSHDQGW</sequence>
<evidence type="ECO:0000313" key="2">
    <source>
        <dbReference type="EMBL" id="KAK2186585.1"/>
    </source>
</evidence>
<dbReference type="Proteomes" id="UP001209878">
    <property type="component" value="Unassembled WGS sequence"/>
</dbReference>
<organism evidence="2 3">
    <name type="scientific">Ridgeia piscesae</name>
    <name type="common">Tubeworm</name>
    <dbReference type="NCBI Taxonomy" id="27915"/>
    <lineage>
        <taxon>Eukaryota</taxon>
        <taxon>Metazoa</taxon>
        <taxon>Spiralia</taxon>
        <taxon>Lophotrochozoa</taxon>
        <taxon>Annelida</taxon>
        <taxon>Polychaeta</taxon>
        <taxon>Sedentaria</taxon>
        <taxon>Canalipalpata</taxon>
        <taxon>Sabellida</taxon>
        <taxon>Siboglinidae</taxon>
        <taxon>Ridgeia</taxon>
    </lineage>
</organism>
<name>A0AAD9P260_RIDPI</name>
<dbReference type="EMBL" id="JAODUO010000195">
    <property type="protein sequence ID" value="KAK2186585.1"/>
    <property type="molecule type" value="Genomic_DNA"/>
</dbReference>
<proteinExistence type="predicted"/>
<feature type="region of interest" description="Disordered" evidence="1">
    <location>
        <begin position="1"/>
        <end position="38"/>
    </location>
</feature>
<accession>A0AAD9P260</accession>